<organism evidence="6 7">
    <name type="scientific">Prunus armeniaca</name>
    <name type="common">Apricot</name>
    <name type="synonym">Armeniaca vulgaris</name>
    <dbReference type="NCBI Taxonomy" id="36596"/>
    <lineage>
        <taxon>Eukaryota</taxon>
        <taxon>Viridiplantae</taxon>
        <taxon>Streptophyta</taxon>
        <taxon>Embryophyta</taxon>
        <taxon>Tracheophyta</taxon>
        <taxon>Spermatophyta</taxon>
        <taxon>Magnoliopsida</taxon>
        <taxon>eudicotyledons</taxon>
        <taxon>Gunneridae</taxon>
        <taxon>Pentapetalae</taxon>
        <taxon>rosids</taxon>
        <taxon>fabids</taxon>
        <taxon>Rosales</taxon>
        <taxon>Rosaceae</taxon>
        <taxon>Amygdaloideae</taxon>
        <taxon>Amygdaleae</taxon>
        <taxon>Prunus</taxon>
    </lineage>
</organism>
<evidence type="ECO:0000256" key="4">
    <source>
        <dbReference type="ARBA" id="ARBA00023242"/>
    </source>
</evidence>
<proteinExistence type="inferred from homology"/>
<evidence type="ECO:0000256" key="3">
    <source>
        <dbReference type="ARBA" id="ARBA00022705"/>
    </source>
</evidence>
<sequence>MSLETFQVRIGEAEAKTNDLKASFENLWGMVKMPQDASSSTVRDTRGLSGLIAVDGINLSAEGSKIVVEEILKVLREADWKASLHWKSMPLEFAEDSPYDLVAADGKTTLNPSSWTFYRESVLEKAGSIVRKVGSFLKMSSYYDIDDILVEEQVNSPCPSVSKQAVNGVDIDPSAETHCVEPGSKVELPYWLAHELHLRKVAKMKVPACFNQRTKLELGADGASVDLRSRCLYFYEFGCKIAPLVGDRDVGSFLLSAFRTRYQKILAKAHNASFTAYSKLLSYLTKEETNLYEAAQSSMAAYKKWRIGGPRFERASVLGRKRKEAN</sequence>
<dbReference type="InterPro" id="IPR010492">
    <property type="entry name" value="GINS_Psf3"/>
</dbReference>
<dbReference type="Proteomes" id="UP000507222">
    <property type="component" value="Unassembled WGS sequence"/>
</dbReference>
<dbReference type="CDD" id="cd11713">
    <property type="entry name" value="GINS_A_psf3"/>
    <property type="match status" value="1"/>
</dbReference>
<keyword evidence="4" id="KW-0539">Nucleus</keyword>
<dbReference type="GO" id="GO:0000811">
    <property type="term" value="C:GINS complex"/>
    <property type="evidence" value="ECO:0007669"/>
    <property type="project" value="TreeGrafter"/>
</dbReference>
<dbReference type="PANTHER" id="PTHR22768">
    <property type="entry name" value="DNA REPLICATION COMPLEX GINS PROTEIN PSF3"/>
    <property type="match status" value="1"/>
</dbReference>
<comment type="subcellular location">
    <subcellularLocation>
        <location evidence="1">Nucleus</location>
    </subcellularLocation>
</comment>
<name>A0A6J5U2Z7_PRUAR</name>
<dbReference type="AlphaFoldDB" id="A0A6J5U2Z7"/>
<evidence type="ECO:0000256" key="2">
    <source>
        <dbReference type="ARBA" id="ARBA00006343"/>
    </source>
</evidence>
<dbReference type="Gene3D" id="1.20.58.2050">
    <property type="match status" value="1"/>
</dbReference>
<dbReference type="CDD" id="cd21693">
    <property type="entry name" value="GINS_B_Psf3"/>
    <property type="match status" value="1"/>
</dbReference>
<dbReference type="InterPro" id="IPR036224">
    <property type="entry name" value="GINS_bundle-like_dom_sf"/>
</dbReference>
<comment type="similarity">
    <text evidence="2">Belongs to the GINS3/PSF3 family.</text>
</comment>
<evidence type="ECO:0000313" key="7">
    <source>
        <dbReference type="Proteomes" id="UP000507222"/>
    </source>
</evidence>
<dbReference type="SUPFAM" id="SSF160059">
    <property type="entry name" value="PriA/YqbF domain"/>
    <property type="match status" value="1"/>
</dbReference>
<reference evidence="6 7" key="1">
    <citation type="submission" date="2020-05" db="EMBL/GenBank/DDBJ databases">
        <authorList>
            <person name="Campoy J."/>
            <person name="Schneeberger K."/>
            <person name="Spophaly S."/>
        </authorList>
    </citation>
    <scope>NUCLEOTIDE SEQUENCE [LARGE SCALE GENOMIC DNA]</scope>
    <source>
        <strain evidence="6">PruArmRojPasFocal</strain>
    </source>
</reference>
<protein>
    <recommendedName>
        <fullName evidence="5">GINS subunit domain-containing protein</fullName>
    </recommendedName>
</protein>
<dbReference type="EMBL" id="CAEKDK010000002">
    <property type="protein sequence ID" value="CAB4270402.1"/>
    <property type="molecule type" value="Genomic_DNA"/>
</dbReference>
<feature type="domain" description="GINS subunit" evidence="5">
    <location>
        <begin position="211"/>
        <end position="305"/>
    </location>
</feature>
<dbReference type="Pfam" id="PF05916">
    <property type="entry name" value="Sld5"/>
    <property type="match status" value="1"/>
</dbReference>
<evidence type="ECO:0000259" key="5">
    <source>
        <dbReference type="Pfam" id="PF05916"/>
    </source>
</evidence>
<dbReference type="GO" id="GO:1902975">
    <property type="term" value="P:mitotic DNA replication initiation"/>
    <property type="evidence" value="ECO:0007669"/>
    <property type="project" value="TreeGrafter"/>
</dbReference>
<evidence type="ECO:0000256" key="1">
    <source>
        <dbReference type="ARBA" id="ARBA00004123"/>
    </source>
</evidence>
<keyword evidence="3" id="KW-0235">DNA replication</keyword>
<dbReference type="SUPFAM" id="SSF158573">
    <property type="entry name" value="GINS helical bundle-like"/>
    <property type="match status" value="1"/>
</dbReference>
<evidence type="ECO:0000313" key="6">
    <source>
        <dbReference type="EMBL" id="CAB4270402.1"/>
    </source>
</evidence>
<gene>
    <name evidence="6" type="ORF">CURHAP_LOCUS16506</name>
</gene>
<accession>A0A6J5U2Z7</accession>
<dbReference type="InterPro" id="IPR021151">
    <property type="entry name" value="GINS_A"/>
</dbReference>
<dbReference type="PANTHER" id="PTHR22768:SF0">
    <property type="entry name" value="DNA REPLICATION COMPLEX GINS PROTEIN PSF3"/>
    <property type="match status" value="1"/>
</dbReference>
<dbReference type="InterPro" id="IPR038437">
    <property type="entry name" value="GINS_Psf3_sf"/>
</dbReference>